<dbReference type="AlphaFoldDB" id="A0AAE0PJ44"/>
<dbReference type="Pfam" id="PF14856">
    <property type="entry name" value="Hce2"/>
    <property type="match status" value="1"/>
</dbReference>
<evidence type="ECO:0000313" key="3">
    <source>
        <dbReference type="Proteomes" id="UP001281003"/>
    </source>
</evidence>
<protein>
    <recommendedName>
        <fullName evidence="1">Ecp2 effector protein-like domain-containing protein</fullName>
    </recommendedName>
</protein>
<feature type="non-terminal residue" evidence="2">
    <location>
        <position position="1"/>
    </location>
</feature>
<reference evidence="2" key="2">
    <citation type="submission" date="2023-07" db="EMBL/GenBank/DDBJ databases">
        <authorList>
            <consortium name="Lawrence Berkeley National Laboratory"/>
            <person name="Haridas S."/>
            <person name="Hensen N."/>
            <person name="Bonometti L."/>
            <person name="Westerberg I."/>
            <person name="Brannstrom I.O."/>
            <person name="Guillou S."/>
            <person name="Cros-Aarteil S."/>
            <person name="Calhoun S."/>
            <person name="Kuo A."/>
            <person name="Mondo S."/>
            <person name="Pangilinan J."/>
            <person name="Riley R."/>
            <person name="LaButti K."/>
            <person name="Andreopoulos B."/>
            <person name="Lipzen A."/>
            <person name="Chen C."/>
            <person name="Yanf M."/>
            <person name="Daum C."/>
            <person name="Ng V."/>
            <person name="Clum A."/>
            <person name="Steindorff A."/>
            <person name="Ohm R."/>
            <person name="Martin F."/>
            <person name="Silar P."/>
            <person name="Natvig D."/>
            <person name="Lalanne C."/>
            <person name="Gautier V."/>
            <person name="Ament-velasquez S.L."/>
            <person name="Kruys A."/>
            <person name="Hutchinson M.I."/>
            <person name="Powell A.J."/>
            <person name="Barry K."/>
            <person name="Miller A.N."/>
            <person name="Grigoriev I.V."/>
            <person name="Debuchy R."/>
            <person name="Gladieux P."/>
            <person name="Thoren M.H."/>
            <person name="Johannesson H."/>
        </authorList>
    </citation>
    <scope>NUCLEOTIDE SEQUENCE</scope>
    <source>
        <strain evidence="2">FGSC 1904</strain>
    </source>
</reference>
<keyword evidence="3" id="KW-1185">Reference proteome</keyword>
<dbReference type="Proteomes" id="UP001281003">
    <property type="component" value="Unassembled WGS sequence"/>
</dbReference>
<evidence type="ECO:0000313" key="2">
    <source>
        <dbReference type="EMBL" id="KAK3400742.1"/>
    </source>
</evidence>
<feature type="non-terminal residue" evidence="2">
    <location>
        <position position="161"/>
    </location>
</feature>
<feature type="domain" description="Ecp2 effector protein-like" evidence="1">
    <location>
        <begin position="36"/>
        <end position="142"/>
    </location>
</feature>
<organism evidence="2 3">
    <name type="scientific">Sordaria brevicollis</name>
    <dbReference type="NCBI Taxonomy" id="83679"/>
    <lineage>
        <taxon>Eukaryota</taxon>
        <taxon>Fungi</taxon>
        <taxon>Dikarya</taxon>
        <taxon>Ascomycota</taxon>
        <taxon>Pezizomycotina</taxon>
        <taxon>Sordariomycetes</taxon>
        <taxon>Sordariomycetidae</taxon>
        <taxon>Sordariales</taxon>
        <taxon>Sordariaceae</taxon>
        <taxon>Sordaria</taxon>
    </lineage>
</organism>
<sequence>RNEIATFTPIPPLVAQPRFCPYDPAKDPQPLLSYDNATAAKVEDCVAILDDINKKRPNSVYYMEGLRGYWTVDVALLQDDGFWLYRWGTCELRLQLAETEIASGNQKSGQLYFGMVDVKTYMGSWLEKQKHGLLRATGETDCWDAGKDDGKEGWLRIKWTV</sequence>
<name>A0AAE0PJ44_SORBR</name>
<proteinExistence type="predicted"/>
<dbReference type="InterPro" id="IPR029226">
    <property type="entry name" value="Ecp2-like"/>
</dbReference>
<comment type="caution">
    <text evidence="2">The sequence shown here is derived from an EMBL/GenBank/DDBJ whole genome shotgun (WGS) entry which is preliminary data.</text>
</comment>
<gene>
    <name evidence="2" type="ORF">B0T20DRAFT_331153</name>
</gene>
<reference evidence="2" key="1">
    <citation type="journal article" date="2023" name="Mol. Phylogenet. Evol.">
        <title>Genome-scale phylogeny and comparative genomics of the fungal order Sordariales.</title>
        <authorList>
            <person name="Hensen N."/>
            <person name="Bonometti L."/>
            <person name="Westerberg I."/>
            <person name="Brannstrom I.O."/>
            <person name="Guillou S."/>
            <person name="Cros-Aarteil S."/>
            <person name="Calhoun S."/>
            <person name="Haridas S."/>
            <person name="Kuo A."/>
            <person name="Mondo S."/>
            <person name="Pangilinan J."/>
            <person name="Riley R."/>
            <person name="LaButti K."/>
            <person name="Andreopoulos B."/>
            <person name="Lipzen A."/>
            <person name="Chen C."/>
            <person name="Yan M."/>
            <person name="Daum C."/>
            <person name="Ng V."/>
            <person name="Clum A."/>
            <person name="Steindorff A."/>
            <person name="Ohm R.A."/>
            <person name="Martin F."/>
            <person name="Silar P."/>
            <person name="Natvig D.O."/>
            <person name="Lalanne C."/>
            <person name="Gautier V."/>
            <person name="Ament-Velasquez S.L."/>
            <person name="Kruys A."/>
            <person name="Hutchinson M.I."/>
            <person name="Powell A.J."/>
            <person name="Barry K."/>
            <person name="Miller A.N."/>
            <person name="Grigoriev I.V."/>
            <person name="Debuchy R."/>
            <person name="Gladieux P."/>
            <person name="Hiltunen Thoren M."/>
            <person name="Johannesson H."/>
        </authorList>
    </citation>
    <scope>NUCLEOTIDE SEQUENCE</scope>
    <source>
        <strain evidence="2">FGSC 1904</strain>
    </source>
</reference>
<dbReference type="EMBL" id="JAUTDP010000003">
    <property type="protein sequence ID" value="KAK3400742.1"/>
    <property type="molecule type" value="Genomic_DNA"/>
</dbReference>
<accession>A0AAE0PJ44</accession>
<evidence type="ECO:0000259" key="1">
    <source>
        <dbReference type="Pfam" id="PF14856"/>
    </source>
</evidence>